<dbReference type="GO" id="GO:0000716">
    <property type="term" value="P:transcription-coupled nucleotide-excision repair, DNA damage recognition"/>
    <property type="evidence" value="ECO:0007669"/>
    <property type="project" value="UniProtKB-UniRule"/>
</dbReference>
<dbReference type="InterPro" id="IPR047112">
    <property type="entry name" value="RecG/Mfd"/>
</dbReference>
<keyword evidence="13" id="KW-1185">Reference proteome</keyword>
<dbReference type="RefSeq" id="WP_072559406.1">
    <property type="nucleotide sequence ID" value="NZ_CP018154.1"/>
</dbReference>
<dbReference type="PANTHER" id="PTHR47964:SF1">
    <property type="entry name" value="ATP-DEPENDENT DNA HELICASE HOMOLOG RECG, CHLOROPLASTIC"/>
    <property type="match status" value="1"/>
</dbReference>
<dbReference type="InterPro" id="IPR014001">
    <property type="entry name" value="Helicase_ATP-bd"/>
</dbReference>
<dbReference type="EMBL" id="CP018154">
    <property type="protein sequence ID" value="APG62757.1"/>
    <property type="molecule type" value="Genomic_DNA"/>
</dbReference>
<keyword evidence="5" id="KW-0347">Helicase</keyword>
<dbReference type="OrthoDB" id="9804325at2"/>
<dbReference type="SUPFAM" id="SSF52540">
    <property type="entry name" value="P-loop containing nucleoside triphosphate hydrolases"/>
    <property type="match status" value="4"/>
</dbReference>
<keyword evidence="7 9" id="KW-0238">DNA-binding</keyword>
<evidence type="ECO:0000256" key="8">
    <source>
        <dbReference type="ARBA" id="ARBA00023204"/>
    </source>
</evidence>
<comment type="similarity">
    <text evidence="9">In the N-terminal section; belongs to the UvrB family.</text>
</comment>
<dbReference type="InterPro" id="IPR011545">
    <property type="entry name" value="DEAD/DEAH_box_helicase_dom"/>
</dbReference>
<dbReference type="Pfam" id="PF03461">
    <property type="entry name" value="TRCF"/>
    <property type="match status" value="1"/>
</dbReference>
<dbReference type="Gene3D" id="3.40.50.300">
    <property type="entry name" value="P-loop containing nucleotide triphosphate hydrolases"/>
    <property type="match status" value="2"/>
</dbReference>
<dbReference type="SMART" id="SM00487">
    <property type="entry name" value="DEXDc"/>
    <property type="match status" value="1"/>
</dbReference>
<evidence type="ECO:0000256" key="4">
    <source>
        <dbReference type="ARBA" id="ARBA00022801"/>
    </source>
</evidence>
<dbReference type="InterPro" id="IPR037235">
    <property type="entry name" value="TRCF-like_C_D7"/>
</dbReference>
<evidence type="ECO:0000256" key="9">
    <source>
        <dbReference type="HAMAP-Rule" id="MF_00969"/>
    </source>
</evidence>
<dbReference type="NCBIfam" id="TIGR00580">
    <property type="entry name" value="mfd"/>
    <property type="match status" value="1"/>
</dbReference>
<dbReference type="GO" id="GO:0006355">
    <property type="term" value="P:regulation of DNA-templated transcription"/>
    <property type="evidence" value="ECO:0007669"/>
    <property type="project" value="UniProtKB-UniRule"/>
</dbReference>
<dbReference type="Gene3D" id="3.90.1150.50">
    <property type="entry name" value="Transcription-repair-coupling factor, D7 domain"/>
    <property type="match status" value="1"/>
</dbReference>
<reference evidence="12 13" key="1">
    <citation type="submission" date="2016-11" db="EMBL/GenBank/DDBJ databases">
        <title>Sphingorhabdus sp. LPB0140, isolated from marine environment.</title>
        <authorList>
            <person name="Kim E."/>
            <person name="Yi H."/>
        </authorList>
    </citation>
    <scope>NUCLEOTIDE SEQUENCE [LARGE SCALE GENOMIC DNA]</scope>
    <source>
        <strain evidence="12 13">LPB0140</strain>
    </source>
</reference>
<dbReference type="GO" id="GO:0003684">
    <property type="term" value="F:damaged DNA binding"/>
    <property type="evidence" value="ECO:0007669"/>
    <property type="project" value="InterPro"/>
</dbReference>
<evidence type="ECO:0000256" key="7">
    <source>
        <dbReference type="ARBA" id="ARBA00023125"/>
    </source>
</evidence>
<dbReference type="GO" id="GO:0003678">
    <property type="term" value="F:DNA helicase activity"/>
    <property type="evidence" value="ECO:0007669"/>
    <property type="project" value="TreeGrafter"/>
</dbReference>
<evidence type="ECO:0000256" key="1">
    <source>
        <dbReference type="ARBA" id="ARBA00022490"/>
    </source>
</evidence>
<dbReference type="AlphaFoldDB" id="A0A1L3JC82"/>
<evidence type="ECO:0000256" key="2">
    <source>
        <dbReference type="ARBA" id="ARBA00022741"/>
    </source>
</evidence>
<dbReference type="GO" id="GO:0016787">
    <property type="term" value="F:hydrolase activity"/>
    <property type="evidence" value="ECO:0007669"/>
    <property type="project" value="UniProtKB-KW"/>
</dbReference>
<dbReference type="SMART" id="SM01058">
    <property type="entry name" value="CarD_TRCF"/>
    <property type="match status" value="1"/>
</dbReference>
<dbReference type="KEGG" id="sphl:LPB140_08105"/>
<dbReference type="PANTHER" id="PTHR47964">
    <property type="entry name" value="ATP-DEPENDENT DNA HELICASE HOMOLOG RECG, CHLOROPLASTIC"/>
    <property type="match status" value="1"/>
</dbReference>
<sequence>MDKLQKLITANAPHILSGVASGFAPYLLADLARLSKGRLLYIASSDQQMSNIADSINYFAPEIEVLEFPAWDCLPYDRAPPSANIMARRMAFLNAIQQQKHIKQILLTTVNAATQRTLSPFRMRQIGVILTKSMKISMERVGEILRANGYIRVDTVADKGEYAIRGSLLDMAPSDREDGYRIDFFGDQIESIRSFDFASQRSTGDVKEFSLLPAVETFLDDPSIKRFRTAYRNLFGGAAINDPLYSAISEGRRFAGMEHWLPLFEDKMVSIFDHLNENDMVVSETANAQIMVERHATIADYYDNRKKLQTDKSNSYRPISPEMLYLDEREISSIFQKWPVHIIDQFDRPDQDNIINLSIKSAHDFAPDRANKNNIYRAATSYIEKWRHDGKNTIIACYTNGSRNRLAELFQEQGAKKIVLADGWQETLSYIAKDKLVFTTLPIDHGFETSDYILLSEQDLLGDRLIRKKRARKNADSFLEELAALNSGDLVVHEEHGLGRYEGLISIPVGKSPHDCVCLTYAGGDKLYVPVENIDVLSRYGNNADLMPLDRLGGEAWQRRKAKLKQRIREIAYELIRTAAQRELEKGIEISHDTPAMNDFITRFPYQETEDQENAIEDVLRDLSSGRPMDRLVCGDVGFGKTEVAMRAAFAVAMAGYQVAIIAPTTLLARQHYTNFVERFRDFPMKIGRLSRLVPAAEAIATREGLKSGDIDIVIGTHAVISKSVGFENLGLVIVDEEQRFGVVHKEKLKAMRAKVHMLTLTATPIPRTLQMAMTGLRELSVIQTPPVDRLAVRTFVMQWDPVILREALLREHYRGGQSFMVVPRISDLEQMEQFLREYVPEIKFVTAHGQMSPNEVEERMTAFYDNRYDVLLATTIIESGLDIPSANTMIIHRADKFGLAQLYQLRGRVGRSNNRAYAYLTTKSDQIINETAEKRLKILSDLDSLGAGFQLASHDLDLRGAGNLVGDEQSGHIKEVGFELYQSMLEDAILEIKAEGAGLDRPKDKFTPQITVDAPILITEDYIPDLNIRMALYRRINSLRDREEINAFIAEMSDRFGKMPQPMANLLTLMEIKQNAVKAHLSKIEVGARGTLVSFHNDMPPNIPGLIGYIDRLNGIAKLRPDKKLVINRVWDDPVSRLNGCLQLSKGLAKIAR</sequence>
<dbReference type="SUPFAM" id="SSF141259">
    <property type="entry name" value="CarD-like"/>
    <property type="match status" value="1"/>
</dbReference>
<dbReference type="Pfam" id="PF17757">
    <property type="entry name" value="UvrB_inter"/>
    <property type="match status" value="1"/>
</dbReference>
<dbReference type="InterPro" id="IPR001650">
    <property type="entry name" value="Helicase_C-like"/>
</dbReference>
<dbReference type="InterPro" id="IPR041471">
    <property type="entry name" value="UvrB_inter"/>
</dbReference>
<dbReference type="PROSITE" id="PS51194">
    <property type="entry name" value="HELICASE_CTER"/>
    <property type="match status" value="1"/>
</dbReference>
<evidence type="ECO:0000313" key="13">
    <source>
        <dbReference type="Proteomes" id="UP000242561"/>
    </source>
</evidence>
<dbReference type="Pfam" id="PF00270">
    <property type="entry name" value="DEAD"/>
    <property type="match status" value="1"/>
</dbReference>
<dbReference type="Pfam" id="PF00271">
    <property type="entry name" value="Helicase_C"/>
    <property type="match status" value="1"/>
</dbReference>
<comment type="subcellular location">
    <subcellularLocation>
        <location evidence="9">Cytoplasm</location>
    </subcellularLocation>
</comment>
<dbReference type="PROSITE" id="PS51192">
    <property type="entry name" value="HELICASE_ATP_BIND_1"/>
    <property type="match status" value="1"/>
</dbReference>
<dbReference type="HAMAP" id="MF_00969">
    <property type="entry name" value="TRCF"/>
    <property type="match status" value="1"/>
</dbReference>
<name>A0A1L3JC82_9SPHN</name>
<evidence type="ECO:0000256" key="5">
    <source>
        <dbReference type="ARBA" id="ARBA00022806"/>
    </source>
</evidence>
<dbReference type="GO" id="GO:0005737">
    <property type="term" value="C:cytoplasm"/>
    <property type="evidence" value="ECO:0007669"/>
    <property type="project" value="UniProtKB-SubCell"/>
</dbReference>
<organism evidence="12 13">
    <name type="scientific">Sphingorhabdus lutea</name>
    <dbReference type="NCBI Taxonomy" id="1913578"/>
    <lineage>
        <taxon>Bacteria</taxon>
        <taxon>Pseudomonadati</taxon>
        <taxon>Pseudomonadota</taxon>
        <taxon>Alphaproteobacteria</taxon>
        <taxon>Sphingomonadales</taxon>
        <taxon>Sphingomonadaceae</taxon>
        <taxon>Sphingorhabdus</taxon>
    </lineage>
</organism>
<gene>
    <name evidence="9" type="primary">mfd</name>
    <name evidence="12" type="ORF">LPB140_08105</name>
</gene>
<dbReference type="CDD" id="cd17991">
    <property type="entry name" value="DEXHc_TRCF"/>
    <property type="match status" value="1"/>
</dbReference>
<keyword evidence="8 9" id="KW-0234">DNA repair</keyword>
<dbReference type="Proteomes" id="UP000242561">
    <property type="component" value="Chromosome"/>
</dbReference>
<dbReference type="InterPro" id="IPR003711">
    <property type="entry name" value="CarD-like/TRCF_RID"/>
</dbReference>
<keyword evidence="1 9" id="KW-0963">Cytoplasm</keyword>
<feature type="domain" description="Helicase ATP-binding" evidence="10">
    <location>
        <begin position="622"/>
        <end position="783"/>
    </location>
</feature>
<dbReference type="Pfam" id="PF02559">
    <property type="entry name" value="CarD_TRCF_RID"/>
    <property type="match status" value="1"/>
</dbReference>
<dbReference type="SMART" id="SM00490">
    <property type="entry name" value="HELICc"/>
    <property type="match status" value="1"/>
</dbReference>
<comment type="function">
    <text evidence="9">Couples transcription and DNA repair by recognizing RNA polymerase (RNAP) stalled at DNA lesions. Mediates ATP-dependent release of RNAP and its truncated transcript from the DNA, and recruitment of nucleotide excision repair machinery to the damaged site.</text>
</comment>
<dbReference type="InterPro" id="IPR005118">
    <property type="entry name" value="TRCF_C"/>
</dbReference>
<dbReference type="Gene3D" id="3.40.50.11180">
    <property type="match status" value="1"/>
</dbReference>
<dbReference type="InterPro" id="IPR036101">
    <property type="entry name" value="CarD-like/TRCF_RID_sf"/>
</dbReference>
<dbReference type="Gene3D" id="2.40.10.170">
    <property type="match status" value="1"/>
</dbReference>
<dbReference type="SMART" id="SM00982">
    <property type="entry name" value="TRCF"/>
    <property type="match status" value="1"/>
</dbReference>
<feature type="domain" description="Helicase C-terminal" evidence="11">
    <location>
        <begin position="804"/>
        <end position="958"/>
    </location>
</feature>
<comment type="similarity">
    <text evidence="9">In the C-terminal section; belongs to the helicase family. RecG subfamily.</text>
</comment>
<keyword evidence="4 9" id="KW-0378">Hydrolase</keyword>
<protein>
    <recommendedName>
        <fullName evidence="9">Transcription-repair-coupling factor</fullName>
        <shortName evidence="9">TRCF</shortName>
        <ecNumber evidence="9">3.6.4.-</ecNumber>
    </recommendedName>
</protein>
<dbReference type="GO" id="GO:0005524">
    <property type="term" value="F:ATP binding"/>
    <property type="evidence" value="ECO:0007669"/>
    <property type="project" value="UniProtKB-UniRule"/>
</dbReference>
<keyword evidence="3 9" id="KW-0227">DNA damage</keyword>
<keyword evidence="2 9" id="KW-0547">Nucleotide-binding</keyword>
<evidence type="ECO:0000259" key="10">
    <source>
        <dbReference type="PROSITE" id="PS51192"/>
    </source>
</evidence>
<proteinExistence type="inferred from homology"/>
<accession>A0A1L3JC82</accession>
<evidence type="ECO:0000313" key="12">
    <source>
        <dbReference type="EMBL" id="APG62757.1"/>
    </source>
</evidence>
<dbReference type="Gene3D" id="3.30.2060.10">
    <property type="entry name" value="Penicillin-binding protein 1b domain"/>
    <property type="match status" value="1"/>
</dbReference>
<dbReference type="InterPro" id="IPR004576">
    <property type="entry name" value="Mfd"/>
</dbReference>
<evidence type="ECO:0000256" key="3">
    <source>
        <dbReference type="ARBA" id="ARBA00022763"/>
    </source>
</evidence>
<evidence type="ECO:0000256" key="6">
    <source>
        <dbReference type="ARBA" id="ARBA00022840"/>
    </source>
</evidence>
<keyword evidence="6 9" id="KW-0067">ATP-binding</keyword>
<evidence type="ECO:0000259" key="11">
    <source>
        <dbReference type="PROSITE" id="PS51194"/>
    </source>
</evidence>
<dbReference type="EC" id="3.6.4.-" evidence="9"/>
<dbReference type="Gene3D" id="3.40.50.11140">
    <property type="match status" value="1"/>
</dbReference>
<dbReference type="SUPFAM" id="SSF143517">
    <property type="entry name" value="TRCF domain-like"/>
    <property type="match status" value="1"/>
</dbReference>
<dbReference type="STRING" id="1913578.LPB140_08105"/>
<dbReference type="InterPro" id="IPR027417">
    <property type="entry name" value="P-loop_NTPase"/>
</dbReference>